<dbReference type="PRINTS" id="PR00080">
    <property type="entry name" value="SDRFAMILY"/>
</dbReference>
<dbReference type="InterPro" id="IPR020904">
    <property type="entry name" value="Sc_DH/Rdtase_CS"/>
</dbReference>
<keyword evidence="2" id="KW-0560">Oxidoreductase</keyword>
<dbReference type="Gene3D" id="3.40.50.720">
    <property type="entry name" value="NAD(P)-binding Rossmann-like Domain"/>
    <property type="match status" value="1"/>
</dbReference>
<evidence type="ECO:0000256" key="3">
    <source>
        <dbReference type="RuleBase" id="RU000363"/>
    </source>
</evidence>
<dbReference type="Pfam" id="PF00106">
    <property type="entry name" value="adh_short"/>
    <property type="match status" value="1"/>
</dbReference>
<dbReference type="SMART" id="SM00822">
    <property type="entry name" value="PKS_KR"/>
    <property type="match status" value="1"/>
</dbReference>
<sequence>MSTQNSKGTALVTGASAGIGATYAERLARRGYDLILVARDAARLEALALRLRTQTGRTVDVLPADLGSAAGQDIVANRLVSDGAITLIVNNAGLGPNGPALSSAPTAYDAMLALNVAAVQRLTLTAAHVFAAKGAGTIINIASAVALLPERFNGPYVATKAFVLALTQALAAELSGKGVTFQAVLPGYTRTEIFERAGIDPSVLPQDMVMEVGDLVDAALSGLDQGELVTIPSLPDSADWQALEAARMKIAGNASRNKPAARFGVA</sequence>
<evidence type="ECO:0000313" key="5">
    <source>
        <dbReference type="EMBL" id="AUN32805.1"/>
    </source>
</evidence>
<dbReference type="GO" id="GO:0016491">
    <property type="term" value="F:oxidoreductase activity"/>
    <property type="evidence" value="ECO:0007669"/>
    <property type="project" value="UniProtKB-KW"/>
</dbReference>
<dbReference type="OrthoDB" id="9810734at2"/>
<feature type="domain" description="Ketoreductase" evidence="4">
    <location>
        <begin position="8"/>
        <end position="187"/>
    </location>
</feature>
<dbReference type="PROSITE" id="PS00061">
    <property type="entry name" value="ADH_SHORT"/>
    <property type="match status" value="1"/>
</dbReference>
<protein>
    <submittedName>
        <fullName evidence="5">SDR family oxidoreductase</fullName>
    </submittedName>
</protein>
<evidence type="ECO:0000256" key="2">
    <source>
        <dbReference type="ARBA" id="ARBA00023002"/>
    </source>
</evidence>
<evidence type="ECO:0000256" key="1">
    <source>
        <dbReference type="ARBA" id="ARBA00006484"/>
    </source>
</evidence>
<evidence type="ECO:0000259" key="4">
    <source>
        <dbReference type="SMART" id="SM00822"/>
    </source>
</evidence>
<accession>A0A2K9NKC8</accession>
<dbReference type="PANTHER" id="PTHR42901:SF1">
    <property type="entry name" value="ALCOHOL DEHYDROGENASE"/>
    <property type="match status" value="1"/>
</dbReference>
<dbReference type="SUPFAM" id="SSF51735">
    <property type="entry name" value="NAD(P)-binding Rossmann-fold domains"/>
    <property type="match status" value="1"/>
</dbReference>
<dbReference type="InterPro" id="IPR036291">
    <property type="entry name" value="NAD(P)-bd_dom_sf"/>
</dbReference>
<dbReference type="CDD" id="cd05233">
    <property type="entry name" value="SDR_c"/>
    <property type="match status" value="1"/>
</dbReference>
<gene>
    <name evidence="5" type="ORF">C0V82_21130</name>
</gene>
<dbReference type="AlphaFoldDB" id="A0A2K9NKC8"/>
<dbReference type="InterPro" id="IPR057326">
    <property type="entry name" value="KR_dom"/>
</dbReference>
<organism evidence="5 6">
    <name type="scientific">Niveispirillum cyanobacteriorum</name>
    <dbReference type="NCBI Taxonomy" id="1612173"/>
    <lineage>
        <taxon>Bacteria</taxon>
        <taxon>Pseudomonadati</taxon>
        <taxon>Pseudomonadota</taxon>
        <taxon>Alphaproteobacteria</taxon>
        <taxon>Rhodospirillales</taxon>
        <taxon>Azospirillaceae</taxon>
        <taxon>Niveispirillum</taxon>
    </lineage>
</organism>
<dbReference type="PANTHER" id="PTHR42901">
    <property type="entry name" value="ALCOHOL DEHYDROGENASE"/>
    <property type="match status" value="1"/>
</dbReference>
<dbReference type="EMBL" id="CP025612">
    <property type="protein sequence ID" value="AUN32805.1"/>
    <property type="molecule type" value="Genomic_DNA"/>
</dbReference>
<dbReference type="Proteomes" id="UP000234752">
    <property type="component" value="Chromosome eg_2"/>
</dbReference>
<comment type="similarity">
    <text evidence="1 3">Belongs to the short-chain dehydrogenases/reductases (SDR) family.</text>
</comment>
<dbReference type="InterPro" id="IPR002347">
    <property type="entry name" value="SDR_fam"/>
</dbReference>
<evidence type="ECO:0000313" key="6">
    <source>
        <dbReference type="Proteomes" id="UP000234752"/>
    </source>
</evidence>
<name>A0A2K9NKC8_9PROT</name>
<dbReference type="PRINTS" id="PR00081">
    <property type="entry name" value="GDHRDH"/>
</dbReference>
<reference evidence="5 6" key="1">
    <citation type="submission" date="2017-12" db="EMBL/GenBank/DDBJ databases">
        <title>Genomes of bacteria within cyanobacterial aggregates.</title>
        <authorList>
            <person name="Cai H."/>
        </authorList>
    </citation>
    <scope>NUCLEOTIDE SEQUENCE [LARGE SCALE GENOMIC DNA]</scope>
    <source>
        <strain evidence="5 6">TH16</strain>
    </source>
</reference>
<dbReference type="PIRSF" id="PIRSF000126">
    <property type="entry name" value="11-beta-HSD1"/>
    <property type="match status" value="1"/>
</dbReference>
<proteinExistence type="inferred from homology"/>
<dbReference type="KEGG" id="ncb:C0V82_21130"/>
<keyword evidence="6" id="KW-1185">Reference proteome</keyword>
<dbReference type="RefSeq" id="WP_102114336.1">
    <property type="nucleotide sequence ID" value="NZ_BMGN01000022.1"/>
</dbReference>